<keyword evidence="1" id="KW-0812">Transmembrane</keyword>
<dbReference type="PANTHER" id="PTHR37305">
    <property type="entry name" value="INTEGRAL MEMBRANE PROTEIN-RELATED"/>
    <property type="match status" value="1"/>
</dbReference>
<comment type="caution">
    <text evidence="2">The sequence shown here is derived from an EMBL/GenBank/DDBJ whole genome shotgun (WGS) entry which is preliminary data.</text>
</comment>
<name>A0A832G672_9BACT</name>
<feature type="transmembrane region" description="Helical" evidence="1">
    <location>
        <begin position="19"/>
        <end position="38"/>
    </location>
</feature>
<feature type="transmembrane region" description="Helical" evidence="1">
    <location>
        <begin position="165"/>
        <end position="190"/>
    </location>
</feature>
<protein>
    <recommendedName>
        <fullName evidence="3">ABC-2 type transport system permease protein</fullName>
    </recommendedName>
</protein>
<evidence type="ECO:0000256" key="1">
    <source>
        <dbReference type="SAM" id="Phobius"/>
    </source>
</evidence>
<proteinExistence type="predicted"/>
<keyword evidence="1" id="KW-1133">Transmembrane helix</keyword>
<organism evidence="2">
    <name type="scientific">Ignavibacterium album</name>
    <dbReference type="NCBI Taxonomy" id="591197"/>
    <lineage>
        <taxon>Bacteria</taxon>
        <taxon>Pseudomonadati</taxon>
        <taxon>Ignavibacteriota</taxon>
        <taxon>Ignavibacteria</taxon>
        <taxon>Ignavibacteriales</taxon>
        <taxon>Ignavibacteriaceae</taxon>
        <taxon>Ignavibacterium</taxon>
    </lineage>
</organism>
<keyword evidence="1" id="KW-0472">Membrane</keyword>
<dbReference type="Pfam" id="PF12679">
    <property type="entry name" value="ABC2_membrane_2"/>
    <property type="match status" value="1"/>
</dbReference>
<dbReference type="GO" id="GO:0005886">
    <property type="term" value="C:plasma membrane"/>
    <property type="evidence" value="ECO:0007669"/>
    <property type="project" value="UniProtKB-SubCell"/>
</dbReference>
<feature type="transmembrane region" description="Helical" evidence="1">
    <location>
        <begin position="197"/>
        <end position="217"/>
    </location>
</feature>
<evidence type="ECO:0008006" key="3">
    <source>
        <dbReference type="Google" id="ProtNLM"/>
    </source>
</evidence>
<dbReference type="PANTHER" id="PTHR37305:SF1">
    <property type="entry name" value="MEMBRANE PROTEIN"/>
    <property type="match status" value="1"/>
</dbReference>
<sequence>MITLVNIELYKIFKKWRTYIGFIAIGILVPIIHIAMVFEGKNTIDFMTRNIQQSFVFVGNLLNTYLISYIVLTSLTVHIPFLITLVAGDLLAGEATAGTYRLMLTRPVTRGKFVTAKFIAGVIYTNLLILWLALMSLVVGYFIFGVGELLIIRGDMIIIFEQNDVLWRFLCAYGFASLGMTVVASLAYLFSSLVENAIGPIVGTMAVIIVFVIISAINVDLLQSIRPYLFTNYISSWQLFFDDPIDITEILKSIGVLTLHVVLFFAATLIIFKRKDILT</sequence>
<dbReference type="AlphaFoldDB" id="A0A832G672"/>
<dbReference type="GO" id="GO:0140359">
    <property type="term" value="F:ABC-type transporter activity"/>
    <property type="evidence" value="ECO:0007669"/>
    <property type="project" value="InterPro"/>
</dbReference>
<feature type="transmembrane region" description="Helical" evidence="1">
    <location>
        <begin position="250"/>
        <end position="272"/>
    </location>
</feature>
<accession>A0A832G672</accession>
<reference evidence="2" key="1">
    <citation type="journal article" date="2020" name="mSystems">
        <title>Genome- and Community-Level Interaction Insights into Carbon Utilization and Element Cycling Functions of Hydrothermarchaeota in Hydrothermal Sediment.</title>
        <authorList>
            <person name="Zhou Z."/>
            <person name="Liu Y."/>
            <person name="Xu W."/>
            <person name="Pan J."/>
            <person name="Luo Z.H."/>
            <person name="Li M."/>
        </authorList>
    </citation>
    <scope>NUCLEOTIDE SEQUENCE [LARGE SCALE GENOMIC DNA]</scope>
    <source>
        <strain evidence="2">SpSt-500</strain>
    </source>
</reference>
<evidence type="ECO:0000313" key="2">
    <source>
        <dbReference type="EMBL" id="HGT46570.1"/>
    </source>
</evidence>
<dbReference type="EMBL" id="DSVI01000004">
    <property type="protein sequence ID" value="HGT46570.1"/>
    <property type="molecule type" value="Genomic_DNA"/>
</dbReference>
<gene>
    <name evidence="2" type="ORF">ENS56_00870</name>
</gene>
<feature type="transmembrane region" description="Helical" evidence="1">
    <location>
        <begin position="118"/>
        <end position="145"/>
    </location>
</feature>